<comment type="caution">
    <text evidence="9">The sequence shown here is derived from an EMBL/GenBank/DDBJ whole genome shotgun (WGS) entry which is preliminary data.</text>
</comment>
<feature type="active site" evidence="5 6">
    <location>
        <position position="212"/>
    </location>
</feature>
<dbReference type="CDD" id="cd07136">
    <property type="entry name" value="ALDH_YwdH-P39616"/>
    <property type="match status" value="1"/>
</dbReference>
<evidence type="ECO:0000256" key="7">
    <source>
        <dbReference type="RuleBase" id="RU003345"/>
    </source>
</evidence>
<dbReference type="Proteomes" id="UP000823902">
    <property type="component" value="Unassembled WGS sequence"/>
</dbReference>
<dbReference type="AlphaFoldDB" id="A0A9D2TL24"/>
<dbReference type="InterPro" id="IPR016162">
    <property type="entry name" value="Ald_DH_N"/>
</dbReference>
<evidence type="ECO:0000256" key="6">
    <source>
        <dbReference type="PROSITE-ProRule" id="PRU10007"/>
    </source>
</evidence>
<dbReference type="PROSITE" id="PS00070">
    <property type="entry name" value="ALDEHYDE_DEHYDR_CYS"/>
    <property type="match status" value="1"/>
</dbReference>
<dbReference type="InterPro" id="IPR029510">
    <property type="entry name" value="Ald_DH_CS_GLU"/>
</dbReference>
<dbReference type="InterPro" id="IPR016161">
    <property type="entry name" value="Ald_DH/histidinol_DH"/>
</dbReference>
<evidence type="ECO:0000256" key="4">
    <source>
        <dbReference type="PIRNR" id="PIRNR036492"/>
    </source>
</evidence>
<gene>
    <name evidence="9" type="ORF">H9697_04760</name>
</gene>
<dbReference type="GO" id="GO:0006081">
    <property type="term" value="P:aldehyde metabolic process"/>
    <property type="evidence" value="ECO:0007669"/>
    <property type="project" value="InterPro"/>
</dbReference>
<dbReference type="InterPro" id="IPR012394">
    <property type="entry name" value="Aldehyde_DH_NAD(P)"/>
</dbReference>
<evidence type="ECO:0000313" key="10">
    <source>
        <dbReference type="Proteomes" id="UP000823902"/>
    </source>
</evidence>
<evidence type="ECO:0000256" key="1">
    <source>
        <dbReference type="ARBA" id="ARBA00009986"/>
    </source>
</evidence>
<dbReference type="GO" id="GO:0004029">
    <property type="term" value="F:aldehyde dehydrogenase (NAD+) activity"/>
    <property type="evidence" value="ECO:0007669"/>
    <property type="project" value="TreeGrafter"/>
</dbReference>
<name>A0A9D2TL24_9FIRM</name>
<dbReference type="FunFam" id="3.40.605.10:FF:000004">
    <property type="entry name" value="Aldehyde dehydrogenase"/>
    <property type="match status" value="1"/>
</dbReference>
<dbReference type="PIRSF" id="PIRSF036492">
    <property type="entry name" value="ALDH"/>
    <property type="match status" value="1"/>
</dbReference>
<dbReference type="GO" id="GO:0005737">
    <property type="term" value="C:cytoplasm"/>
    <property type="evidence" value="ECO:0007669"/>
    <property type="project" value="TreeGrafter"/>
</dbReference>
<comment type="similarity">
    <text evidence="1 4 7">Belongs to the aldehyde dehydrogenase family.</text>
</comment>
<dbReference type="PANTHER" id="PTHR43570:SF16">
    <property type="entry name" value="ALDEHYDE DEHYDROGENASE TYPE III, ISOFORM Q"/>
    <property type="match status" value="1"/>
</dbReference>
<feature type="active site" evidence="5">
    <location>
        <position position="246"/>
    </location>
</feature>
<dbReference type="EMBL" id="DWVY01000021">
    <property type="protein sequence ID" value="HJC74245.1"/>
    <property type="molecule type" value="Genomic_DNA"/>
</dbReference>
<accession>A0A9D2TL24</accession>
<evidence type="ECO:0000256" key="3">
    <source>
        <dbReference type="ARBA" id="ARBA00023027"/>
    </source>
</evidence>
<sequence length="459" mass="51926">MTEQEIKDIVTRQRKYFQTGSTLPVSSRLTALQKLYHAISGHEAEIHDALKKDLGKSGFESYMCETGMVLEELSYMLKHTPKFAREQRVRTPLAQFHSRSYKKPSPYGVTLIMSPWNYPFMLTLSPLVDALAAGNTAVVKPSAYSPHTSEVLRLILSECFEPQYVAVVTGGRAENTCLLHEHFDYIFFTGSQNVGKEVMRNAAEYLTPVTLELGGKSPCIVDQTADIKLAAKRIVFGKYLNCGQTCVAPDYVYCHRSVKDKLIKEVQKQIRRQYGKQPLCNSDYGKIINEKHFDRILSLIDEKKVVHGGDSDRNTLRIEPTVMDNVTFSDAVMQEEIFGPVMPVLTFDSLDEAIRRINSMPHPLALYLFTSDKKAARKVTARCGFGGGCINDTIIHLATSEMGFGGFGESGMGAYHGKTGFDTFTHYKSIVDKKTWIDLPMRYQPYRKRNEKMIRFFLK</sequence>
<keyword evidence="2 4" id="KW-0560">Oxidoreductase</keyword>
<dbReference type="Pfam" id="PF00171">
    <property type="entry name" value="Aldedh"/>
    <property type="match status" value="1"/>
</dbReference>
<dbReference type="FunFam" id="3.40.309.10:FF:000003">
    <property type="entry name" value="Aldehyde dehydrogenase"/>
    <property type="match status" value="1"/>
</dbReference>
<reference evidence="9" key="2">
    <citation type="submission" date="2021-04" db="EMBL/GenBank/DDBJ databases">
        <authorList>
            <person name="Gilroy R."/>
        </authorList>
    </citation>
    <scope>NUCLEOTIDE SEQUENCE</scope>
    <source>
        <strain evidence="9">CHK196-7946</strain>
    </source>
</reference>
<dbReference type="PANTHER" id="PTHR43570">
    <property type="entry name" value="ALDEHYDE DEHYDROGENASE"/>
    <property type="match status" value="1"/>
</dbReference>
<organism evidence="9 10">
    <name type="scientific">Candidatus Mediterraneibacter faecavium</name>
    <dbReference type="NCBI Taxonomy" id="2838668"/>
    <lineage>
        <taxon>Bacteria</taxon>
        <taxon>Bacillati</taxon>
        <taxon>Bacillota</taxon>
        <taxon>Clostridia</taxon>
        <taxon>Lachnospirales</taxon>
        <taxon>Lachnospiraceae</taxon>
        <taxon>Mediterraneibacter</taxon>
    </lineage>
</organism>
<keyword evidence="3" id="KW-0520">NAD</keyword>
<evidence type="ECO:0000256" key="2">
    <source>
        <dbReference type="ARBA" id="ARBA00023002"/>
    </source>
</evidence>
<protein>
    <recommendedName>
        <fullName evidence="4">Aldehyde dehydrogenase</fullName>
    </recommendedName>
</protein>
<dbReference type="InterPro" id="IPR016160">
    <property type="entry name" value="Ald_DH_CS_CYS"/>
</dbReference>
<reference evidence="9" key="1">
    <citation type="journal article" date="2021" name="PeerJ">
        <title>Extensive microbial diversity within the chicken gut microbiome revealed by metagenomics and culture.</title>
        <authorList>
            <person name="Gilroy R."/>
            <person name="Ravi A."/>
            <person name="Getino M."/>
            <person name="Pursley I."/>
            <person name="Horton D.L."/>
            <person name="Alikhan N.F."/>
            <person name="Baker D."/>
            <person name="Gharbi K."/>
            <person name="Hall N."/>
            <person name="Watson M."/>
            <person name="Adriaenssens E.M."/>
            <person name="Foster-Nyarko E."/>
            <person name="Jarju S."/>
            <person name="Secka A."/>
            <person name="Antonio M."/>
            <person name="Oren A."/>
            <person name="Chaudhuri R.R."/>
            <person name="La Ragione R."/>
            <person name="Hildebrand F."/>
            <person name="Pallen M.J."/>
        </authorList>
    </citation>
    <scope>NUCLEOTIDE SEQUENCE</scope>
    <source>
        <strain evidence="9">CHK196-7946</strain>
    </source>
</reference>
<proteinExistence type="inferred from homology"/>
<dbReference type="Gene3D" id="3.40.309.10">
    <property type="entry name" value="Aldehyde Dehydrogenase, Chain A, domain 2"/>
    <property type="match status" value="1"/>
</dbReference>
<dbReference type="PROSITE" id="PS00687">
    <property type="entry name" value="ALDEHYDE_DEHYDR_GLU"/>
    <property type="match status" value="1"/>
</dbReference>
<feature type="domain" description="Aldehyde dehydrogenase" evidence="8">
    <location>
        <begin position="2"/>
        <end position="430"/>
    </location>
</feature>
<evidence type="ECO:0000256" key="5">
    <source>
        <dbReference type="PIRSR" id="PIRSR036492-1"/>
    </source>
</evidence>
<dbReference type="Gene3D" id="3.40.605.10">
    <property type="entry name" value="Aldehyde Dehydrogenase, Chain A, domain 1"/>
    <property type="match status" value="1"/>
</dbReference>
<evidence type="ECO:0000259" key="8">
    <source>
        <dbReference type="Pfam" id="PF00171"/>
    </source>
</evidence>
<evidence type="ECO:0000313" key="9">
    <source>
        <dbReference type="EMBL" id="HJC74245.1"/>
    </source>
</evidence>
<dbReference type="InterPro" id="IPR015590">
    <property type="entry name" value="Aldehyde_DH_dom"/>
</dbReference>
<dbReference type="SUPFAM" id="SSF53720">
    <property type="entry name" value="ALDH-like"/>
    <property type="match status" value="1"/>
</dbReference>
<dbReference type="InterPro" id="IPR016163">
    <property type="entry name" value="Ald_DH_C"/>
</dbReference>